<gene>
    <name evidence="2" type="ORF">MKW98_031022</name>
</gene>
<sequence length="124" mass="13629">TASKCSSSFQTLSLVITMRKRGGLSQRSSGRVDPLHNYVPERSPISRQKPSTNMITSGRARGGLSQRSMEVNSQGRKTANLHGVDLPREQANGSTPIRYYQRRHGIADTLLSLPSNRRVALNAP</sequence>
<dbReference type="EMBL" id="JAJJMB010013238">
    <property type="protein sequence ID" value="KAI3869841.1"/>
    <property type="molecule type" value="Genomic_DNA"/>
</dbReference>
<keyword evidence="3" id="KW-1185">Reference proteome</keyword>
<protein>
    <submittedName>
        <fullName evidence="2">Uncharacterized protein</fullName>
    </submittedName>
</protein>
<comment type="caution">
    <text evidence="2">The sequence shown here is derived from an EMBL/GenBank/DDBJ whole genome shotgun (WGS) entry which is preliminary data.</text>
</comment>
<organism evidence="2 3">
    <name type="scientific">Papaver atlanticum</name>
    <dbReference type="NCBI Taxonomy" id="357466"/>
    <lineage>
        <taxon>Eukaryota</taxon>
        <taxon>Viridiplantae</taxon>
        <taxon>Streptophyta</taxon>
        <taxon>Embryophyta</taxon>
        <taxon>Tracheophyta</taxon>
        <taxon>Spermatophyta</taxon>
        <taxon>Magnoliopsida</taxon>
        <taxon>Ranunculales</taxon>
        <taxon>Papaveraceae</taxon>
        <taxon>Papaveroideae</taxon>
        <taxon>Papaver</taxon>
    </lineage>
</organism>
<dbReference type="Proteomes" id="UP001202328">
    <property type="component" value="Unassembled WGS sequence"/>
</dbReference>
<feature type="non-terminal residue" evidence="2">
    <location>
        <position position="124"/>
    </location>
</feature>
<evidence type="ECO:0000313" key="2">
    <source>
        <dbReference type="EMBL" id="KAI3869841.1"/>
    </source>
</evidence>
<dbReference type="AlphaFoldDB" id="A0AAD4S954"/>
<feature type="region of interest" description="Disordered" evidence="1">
    <location>
        <begin position="21"/>
        <end position="66"/>
    </location>
</feature>
<name>A0AAD4S954_9MAGN</name>
<evidence type="ECO:0000256" key="1">
    <source>
        <dbReference type="SAM" id="MobiDB-lite"/>
    </source>
</evidence>
<accession>A0AAD4S954</accession>
<evidence type="ECO:0000313" key="3">
    <source>
        <dbReference type="Proteomes" id="UP001202328"/>
    </source>
</evidence>
<proteinExistence type="predicted"/>
<feature type="compositionally biased region" description="Polar residues" evidence="1">
    <location>
        <begin position="45"/>
        <end position="56"/>
    </location>
</feature>
<reference evidence="2" key="1">
    <citation type="submission" date="2022-04" db="EMBL/GenBank/DDBJ databases">
        <title>A functionally conserved STORR gene fusion in Papaver species that diverged 16.8 million years ago.</title>
        <authorList>
            <person name="Catania T."/>
        </authorList>
    </citation>
    <scope>NUCLEOTIDE SEQUENCE</scope>
    <source>
        <strain evidence="2">S-188037</strain>
    </source>
</reference>